<dbReference type="EMBL" id="LT558137">
    <property type="protein sequence ID" value="SAM86196.1"/>
    <property type="molecule type" value="Genomic_DNA"/>
</dbReference>
<dbReference type="EMBL" id="ULHB01000095">
    <property type="protein sequence ID" value="SYW81386.1"/>
    <property type="molecule type" value="Genomic_DNA"/>
</dbReference>
<feature type="compositionally biased region" description="Low complexity" evidence="1">
    <location>
        <begin position="56"/>
        <end position="69"/>
    </location>
</feature>
<evidence type="ECO:0000313" key="3">
    <source>
        <dbReference type="EMBL" id="SYW81386.1"/>
    </source>
</evidence>
<feature type="compositionally biased region" description="Polar residues" evidence="1">
    <location>
        <begin position="325"/>
        <end position="337"/>
    </location>
</feature>
<feature type="compositionally biased region" description="Low complexity" evidence="1">
    <location>
        <begin position="338"/>
        <end position="350"/>
    </location>
</feature>
<feature type="region of interest" description="Disordered" evidence="1">
    <location>
        <begin position="245"/>
        <end position="588"/>
    </location>
</feature>
<sequence>MTIFGLKSRKSYSSDTSSFSKHKPDNHHNNQEASDVIGDSPEFGQLNNNRRGPSHASEASSLLSRNSSSMKKFFGSTRRKDAQSIDGRSPSQPNKDLESSHYFNGATSKHDSRTSLSNTKSAVLPGLPPVVTPSAIVPSLSTSTDAGGSFAHAVAQNASEGLAGLPLSPSAGPRPSELFAGKGVQWGQIDLTARDLTKPTDAATTSVDMQKFLKERRQWIPTFKDSENVEEGPSLDLPNQLEQFSFDTPPEITKSSAGLKDLKDLEETHKRKNALLDKAPLTGATNGTIFEEAGPSTSTSVIGASGATADAKAGQSLPPPPAAPSRNQSFRTSTFAASNDSSSRKSGSLSRKPVPSVDPSANGVVAPASASASRGIPQRRSSVRKELSELESTGSASKPTSAVATTATEAPASGTEQAQAAAEAPRPVNGSVKQIKEQSAVSEPARPGTAASGVAATPSVRPSTETARFATPAGSESHDDEHIATAAANDADTTATPPLAVPSSPAANDMTHDSATTIATPTSPPRPSKNDQRTPSRQNSKDEINATPATAPPSTQGKVDSLREKFSQAAPSLQNVVPGTGAATPREG</sequence>
<reference evidence="4" key="1">
    <citation type="submission" date="2016-04" db="EMBL/GenBank/DDBJ databases">
        <authorList>
            <person name="Guldener U."/>
            <person name="Guldener U."/>
        </authorList>
    </citation>
    <scope>NUCLEOTIDE SEQUENCE [LARGE SCALE GENOMIC DNA]</scope>
    <source>
        <strain evidence="4">UB2112</strain>
    </source>
</reference>
<dbReference type="OrthoDB" id="3366627at2759"/>
<dbReference type="Proteomes" id="UP000658997">
    <property type="component" value="Unassembled WGS sequence"/>
</dbReference>
<reference evidence="3" key="3">
    <citation type="submission" date="2018-08" db="EMBL/GenBank/DDBJ databases">
        <authorList>
            <person name="Guldener U."/>
        </authorList>
    </citation>
    <scope>NUCLEOTIDE SEQUENCE</scope>
    <source>
        <strain evidence="3">UB2</strain>
    </source>
</reference>
<feature type="compositionally biased region" description="Basic and acidic residues" evidence="1">
    <location>
        <begin position="260"/>
        <end position="269"/>
    </location>
</feature>
<evidence type="ECO:0008006" key="6">
    <source>
        <dbReference type="Google" id="ProtNLM"/>
    </source>
</evidence>
<evidence type="ECO:0000313" key="2">
    <source>
        <dbReference type="EMBL" id="SAM86196.1"/>
    </source>
</evidence>
<accession>A0A1K0GDQ7</accession>
<evidence type="ECO:0000313" key="5">
    <source>
        <dbReference type="Proteomes" id="UP000658997"/>
    </source>
</evidence>
<protein>
    <recommendedName>
        <fullName evidence="6">Altered inheritance of mitochondria protein 21</fullName>
    </recommendedName>
</protein>
<evidence type="ECO:0000256" key="1">
    <source>
        <dbReference type="SAM" id="MobiDB-lite"/>
    </source>
</evidence>
<feature type="compositionally biased region" description="Basic and acidic residues" evidence="1">
    <location>
        <begin position="528"/>
        <end position="544"/>
    </location>
</feature>
<evidence type="ECO:0000313" key="4">
    <source>
        <dbReference type="Proteomes" id="UP000179920"/>
    </source>
</evidence>
<feature type="region of interest" description="Disordered" evidence="1">
    <location>
        <begin position="1"/>
        <end position="124"/>
    </location>
</feature>
<name>A0A1K0GDQ7_9BASI</name>
<dbReference type="AlphaFoldDB" id="A0A1K0GDQ7"/>
<feature type="compositionally biased region" description="Low complexity" evidence="1">
    <location>
        <begin position="484"/>
        <end position="496"/>
    </location>
</feature>
<keyword evidence="5" id="KW-1185">Reference proteome</keyword>
<proteinExistence type="predicted"/>
<feature type="compositionally biased region" description="Polar residues" evidence="1">
    <location>
        <begin position="390"/>
        <end position="408"/>
    </location>
</feature>
<gene>
    <name evidence="3" type="ORF">UBRO2_04256</name>
    <name evidence="2" type="ORF">UBRO_08614</name>
</gene>
<reference evidence="2" key="2">
    <citation type="submission" date="2016-04" db="EMBL/GenBank/DDBJ databases">
        <authorList>
            <person name="Evans L.H."/>
            <person name="Alamgir A."/>
            <person name="Owens N."/>
            <person name="Weber N.D."/>
            <person name="Virtaneva K."/>
            <person name="Barbian K."/>
            <person name="Babar A."/>
            <person name="Rosenke K."/>
        </authorList>
    </citation>
    <scope>NUCLEOTIDE SEQUENCE</scope>
    <source>
        <strain evidence="2">UB2112</strain>
    </source>
</reference>
<dbReference type="Proteomes" id="UP000179920">
    <property type="component" value="Chromosome XXI"/>
</dbReference>
<organism evidence="2 4">
    <name type="scientific">Ustilago bromivora</name>
    <dbReference type="NCBI Taxonomy" id="307758"/>
    <lineage>
        <taxon>Eukaryota</taxon>
        <taxon>Fungi</taxon>
        <taxon>Dikarya</taxon>
        <taxon>Basidiomycota</taxon>
        <taxon>Ustilaginomycotina</taxon>
        <taxon>Ustilaginomycetes</taxon>
        <taxon>Ustilaginales</taxon>
        <taxon>Ustilaginaceae</taxon>
        <taxon>Ustilago</taxon>
    </lineage>
</organism>